<keyword evidence="3" id="KW-1185">Reference proteome</keyword>
<feature type="transmembrane region" description="Helical" evidence="1">
    <location>
        <begin position="92"/>
        <end position="113"/>
    </location>
</feature>
<evidence type="ECO:0000313" key="2">
    <source>
        <dbReference type="EMBL" id="KAK7821955.1"/>
    </source>
</evidence>
<dbReference type="Proteomes" id="UP000237347">
    <property type="component" value="Unassembled WGS sequence"/>
</dbReference>
<keyword evidence="1" id="KW-0812">Transmembrane</keyword>
<comment type="caution">
    <text evidence="2">The sequence shown here is derived from an EMBL/GenBank/DDBJ whole genome shotgun (WGS) entry which is preliminary data.</text>
</comment>
<protein>
    <submittedName>
        <fullName evidence="2">Protein walls are thin 1</fullName>
    </submittedName>
</protein>
<keyword evidence="1" id="KW-0472">Membrane</keyword>
<gene>
    <name evidence="2" type="primary">WAT1_1</name>
    <name evidence="2" type="ORF">CFP56_037195</name>
</gene>
<dbReference type="AlphaFoldDB" id="A0AAW0J5F3"/>
<organism evidence="2 3">
    <name type="scientific">Quercus suber</name>
    <name type="common">Cork oak</name>
    <dbReference type="NCBI Taxonomy" id="58331"/>
    <lineage>
        <taxon>Eukaryota</taxon>
        <taxon>Viridiplantae</taxon>
        <taxon>Streptophyta</taxon>
        <taxon>Embryophyta</taxon>
        <taxon>Tracheophyta</taxon>
        <taxon>Spermatophyta</taxon>
        <taxon>Magnoliopsida</taxon>
        <taxon>eudicotyledons</taxon>
        <taxon>Gunneridae</taxon>
        <taxon>Pentapetalae</taxon>
        <taxon>rosids</taxon>
        <taxon>fabids</taxon>
        <taxon>Fagales</taxon>
        <taxon>Fagaceae</taxon>
        <taxon>Quercus</taxon>
    </lineage>
</organism>
<name>A0AAW0J5F3_QUESU</name>
<proteinExistence type="predicted"/>
<feature type="transmembrane region" description="Helical" evidence="1">
    <location>
        <begin position="41"/>
        <end position="59"/>
    </location>
</feature>
<feature type="transmembrane region" description="Helical" evidence="1">
    <location>
        <begin position="66"/>
        <end position="86"/>
    </location>
</feature>
<keyword evidence="1" id="KW-1133">Transmembrane helix</keyword>
<evidence type="ECO:0000313" key="3">
    <source>
        <dbReference type="Proteomes" id="UP000237347"/>
    </source>
</evidence>
<accession>A0AAW0J5F3</accession>
<reference evidence="2 3" key="1">
    <citation type="journal article" date="2018" name="Sci. Data">
        <title>The draft genome sequence of cork oak.</title>
        <authorList>
            <person name="Ramos A.M."/>
            <person name="Usie A."/>
            <person name="Barbosa P."/>
            <person name="Barros P.M."/>
            <person name="Capote T."/>
            <person name="Chaves I."/>
            <person name="Simoes F."/>
            <person name="Abreu I."/>
            <person name="Carrasquinho I."/>
            <person name="Faro C."/>
            <person name="Guimaraes J.B."/>
            <person name="Mendonca D."/>
            <person name="Nobrega F."/>
            <person name="Rodrigues L."/>
            <person name="Saibo N.J.M."/>
            <person name="Varela M.C."/>
            <person name="Egas C."/>
            <person name="Matos J."/>
            <person name="Miguel C.M."/>
            <person name="Oliveira M.M."/>
            <person name="Ricardo C.P."/>
            <person name="Goncalves S."/>
        </authorList>
    </citation>
    <scope>NUCLEOTIDE SEQUENCE [LARGE SCALE GENOMIC DNA]</scope>
    <source>
        <strain evidence="3">cv. HL8</strain>
    </source>
</reference>
<evidence type="ECO:0000256" key="1">
    <source>
        <dbReference type="SAM" id="Phobius"/>
    </source>
</evidence>
<sequence>MKRFGLSLLSTATKTATTTTRPNPITSQSLPFFNLQDWNGFLLFEFMAFSMTYATQIYVIDKAGPVFVSMYLSQQILLLVIIKAIALGEELYLGGAGVCLMYLSQQILLLVIIKAITSGEEFYLGGIILYLVVWGKREERKLDEEKRKEESSNNISIIQPLAINFVQPLAFHIASAVRHMRGPKMLEI</sequence>
<dbReference type="EMBL" id="PKMF04000684">
    <property type="protein sequence ID" value="KAK7821955.1"/>
    <property type="molecule type" value="Genomic_DNA"/>
</dbReference>